<dbReference type="InterPro" id="IPR036515">
    <property type="entry name" value="Transposase_17_sf"/>
</dbReference>
<evidence type="ECO:0000259" key="1">
    <source>
        <dbReference type="Pfam" id="PF01797"/>
    </source>
</evidence>
<dbReference type="GO" id="GO:0004803">
    <property type="term" value="F:transposase activity"/>
    <property type="evidence" value="ECO:0007669"/>
    <property type="project" value="InterPro"/>
</dbReference>
<dbReference type="Pfam" id="PF01797">
    <property type="entry name" value="Y1_Tnp"/>
    <property type="match status" value="1"/>
</dbReference>
<evidence type="ECO:0000313" key="2">
    <source>
        <dbReference type="EMBL" id="PIS42992.1"/>
    </source>
</evidence>
<feature type="domain" description="Transposase IS200-like" evidence="1">
    <location>
        <begin position="2"/>
        <end position="48"/>
    </location>
</feature>
<protein>
    <recommendedName>
        <fullName evidence="1">Transposase IS200-like domain-containing protein</fullName>
    </recommendedName>
</protein>
<dbReference type="AlphaFoldDB" id="A0A2H0YZ24"/>
<sequence>MKQFELYAFNVLYEHVHLILQPTGKHNISKIIKSLKENTSRDLNYIIANRHHEGDTSTCRLRLREEIKKYRKTFIDKYGINQCIVPQFKWPARLRLATKSLAGGQKSFYDHVIRNENDLRKHYNYTVYNHLKHACFAKLCGGLPENWKYNSLNFKNMIDEMD</sequence>
<comment type="caution">
    <text evidence="2">The sequence shown here is derived from an EMBL/GenBank/DDBJ whole genome shotgun (WGS) entry which is preliminary data.</text>
</comment>
<dbReference type="Gene3D" id="3.30.70.1290">
    <property type="entry name" value="Transposase IS200-like"/>
    <property type="match status" value="1"/>
</dbReference>
<dbReference type="Proteomes" id="UP000231542">
    <property type="component" value="Unassembled WGS sequence"/>
</dbReference>
<name>A0A2H0YZ24_9BACT</name>
<gene>
    <name evidence="2" type="ORF">COT24_00610</name>
</gene>
<organism evidence="2 3">
    <name type="scientific">Candidatus Kerfeldbacteria bacterium CG08_land_8_20_14_0_20_40_16</name>
    <dbReference type="NCBI Taxonomy" id="2014244"/>
    <lineage>
        <taxon>Bacteria</taxon>
        <taxon>Candidatus Kerfeldiibacteriota</taxon>
    </lineage>
</organism>
<evidence type="ECO:0000313" key="3">
    <source>
        <dbReference type="Proteomes" id="UP000231542"/>
    </source>
</evidence>
<dbReference type="SUPFAM" id="SSF143422">
    <property type="entry name" value="Transposase IS200-like"/>
    <property type="match status" value="1"/>
</dbReference>
<dbReference type="GO" id="GO:0006313">
    <property type="term" value="P:DNA transposition"/>
    <property type="evidence" value="ECO:0007669"/>
    <property type="project" value="InterPro"/>
</dbReference>
<reference evidence="2 3" key="1">
    <citation type="submission" date="2017-09" db="EMBL/GenBank/DDBJ databases">
        <title>Depth-based differentiation of microbial function through sediment-hosted aquifers and enrichment of novel symbionts in the deep terrestrial subsurface.</title>
        <authorList>
            <person name="Probst A.J."/>
            <person name="Ladd B."/>
            <person name="Jarett J.K."/>
            <person name="Geller-Mcgrath D.E."/>
            <person name="Sieber C.M."/>
            <person name="Emerson J.B."/>
            <person name="Anantharaman K."/>
            <person name="Thomas B.C."/>
            <person name="Malmstrom R."/>
            <person name="Stieglmeier M."/>
            <person name="Klingl A."/>
            <person name="Woyke T."/>
            <person name="Ryan C.M."/>
            <person name="Banfield J.F."/>
        </authorList>
    </citation>
    <scope>NUCLEOTIDE SEQUENCE [LARGE SCALE GENOMIC DNA]</scope>
    <source>
        <strain evidence="2">CG08_land_8_20_14_0_20_40_16</strain>
    </source>
</reference>
<accession>A0A2H0YZ24</accession>
<dbReference type="EMBL" id="PEXU01000007">
    <property type="protein sequence ID" value="PIS42992.1"/>
    <property type="molecule type" value="Genomic_DNA"/>
</dbReference>
<proteinExistence type="predicted"/>
<dbReference type="GO" id="GO:0003677">
    <property type="term" value="F:DNA binding"/>
    <property type="evidence" value="ECO:0007669"/>
    <property type="project" value="InterPro"/>
</dbReference>
<dbReference type="InterPro" id="IPR002686">
    <property type="entry name" value="Transposase_17"/>
</dbReference>